<evidence type="ECO:0000256" key="1">
    <source>
        <dbReference type="SAM" id="MobiDB-lite"/>
    </source>
</evidence>
<organism evidence="2 3">
    <name type="scientific">Labeo rohita</name>
    <name type="common">Indian major carp</name>
    <name type="synonym">Cyprinus rohita</name>
    <dbReference type="NCBI Taxonomy" id="84645"/>
    <lineage>
        <taxon>Eukaryota</taxon>
        <taxon>Metazoa</taxon>
        <taxon>Chordata</taxon>
        <taxon>Craniata</taxon>
        <taxon>Vertebrata</taxon>
        <taxon>Euteleostomi</taxon>
        <taxon>Actinopterygii</taxon>
        <taxon>Neopterygii</taxon>
        <taxon>Teleostei</taxon>
        <taxon>Ostariophysi</taxon>
        <taxon>Cypriniformes</taxon>
        <taxon>Cyprinidae</taxon>
        <taxon>Labeoninae</taxon>
        <taxon>Labeonini</taxon>
        <taxon>Labeo</taxon>
    </lineage>
</organism>
<feature type="region of interest" description="Disordered" evidence="1">
    <location>
        <begin position="147"/>
        <end position="172"/>
    </location>
</feature>
<dbReference type="AlphaFoldDB" id="A0A498MBX6"/>
<gene>
    <name evidence="2" type="ORF">ROHU_007731</name>
</gene>
<keyword evidence="3" id="KW-1185">Reference proteome</keyword>
<reference evidence="2 3" key="1">
    <citation type="submission" date="2018-03" db="EMBL/GenBank/DDBJ databases">
        <title>Draft genome sequence of Rohu Carp (Labeo rohita).</title>
        <authorList>
            <person name="Das P."/>
            <person name="Kushwaha B."/>
            <person name="Joshi C.G."/>
            <person name="Kumar D."/>
            <person name="Nagpure N.S."/>
            <person name="Sahoo L."/>
            <person name="Das S.P."/>
            <person name="Bit A."/>
            <person name="Patnaik S."/>
            <person name="Meher P.K."/>
            <person name="Jayasankar P."/>
            <person name="Koringa P.G."/>
            <person name="Patel N.V."/>
            <person name="Hinsu A.T."/>
            <person name="Kumar R."/>
            <person name="Pandey M."/>
            <person name="Agarwal S."/>
            <person name="Srivastava S."/>
            <person name="Singh M."/>
            <person name="Iquebal M.A."/>
            <person name="Jaiswal S."/>
            <person name="Angadi U.B."/>
            <person name="Kumar N."/>
            <person name="Raza M."/>
            <person name="Shah T.M."/>
            <person name="Rai A."/>
            <person name="Jena J.K."/>
        </authorList>
    </citation>
    <scope>NUCLEOTIDE SEQUENCE [LARGE SCALE GENOMIC DNA]</scope>
    <source>
        <strain evidence="2">DASCIFA01</strain>
        <tissue evidence="2">Testis</tissue>
    </source>
</reference>
<dbReference type="EMBL" id="QBIY01012712">
    <property type="protein sequence ID" value="RXN18589.1"/>
    <property type="molecule type" value="Genomic_DNA"/>
</dbReference>
<protein>
    <submittedName>
        <fullName evidence="2">Uncharacterized protein</fullName>
    </submittedName>
</protein>
<evidence type="ECO:0000313" key="3">
    <source>
        <dbReference type="Proteomes" id="UP000290572"/>
    </source>
</evidence>
<accession>A0A498MBX6</accession>
<dbReference type="Proteomes" id="UP000290572">
    <property type="component" value="Unassembled WGS sequence"/>
</dbReference>
<evidence type="ECO:0000313" key="2">
    <source>
        <dbReference type="EMBL" id="RXN18589.1"/>
    </source>
</evidence>
<sequence>MISSSLSSIIRIFAITKNRASFRPDFENGPTLTSGWTYDTLCDSWQQGAPRMPIAFMAKLSECIFEWDPHDIALLHQAKREQLEEKEVYLCWTLCGWSTSDVFKRDVKCLQDVPGVTLYIETSTTTTKGHIVLTKYRRLRLSPGRPQDRAFPACHPKRAPGPISRPPLGPNLRSRRCHRLPPVEGKHQRQLSPPPRLRLQPKLVHNTRSAFPEELHNSKMSIPPFPSIGCSSQLIVGNRKFSLCIKWVV</sequence>
<comment type="caution">
    <text evidence="2">The sequence shown here is derived from an EMBL/GenBank/DDBJ whole genome shotgun (WGS) entry which is preliminary data.</text>
</comment>
<name>A0A498MBX6_LABRO</name>
<proteinExistence type="predicted"/>